<evidence type="ECO:0000313" key="1">
    <source>
        <dbReference type="EMBL" id="PGH36323.1"/>
    </source>
</evidence>
<comment type="caution">
    <text evidence="1">The sequence shown here is derived from an EMBL/GenBank/DDBJ whole genome shotgun (WGS) entry which is preliminary data.</text>
</comment>
<reference evidence="1 2" key="1">
    <citation type="submission" date="2017-10" db="EMBL/GenBank/DDBJ databases">
        <title>Comparative genomics in systemic dimorphic fungi from Ajellomycetaceae.</title>
        <authorList>
            <person name="Munoz J.F."/>
            <person name="Mcewen J.G."/>
            <person name="Clay O.K."/>
            <person name="Cuomo C.A."/>
        </authorList>
    </citation>
    <scope>NUCLEOTIDE SEQUENCE [LARGE SCALE GENOMIC DNA]</scope>
    <source>
        <strain evidence="1 2">UAMH4076</strain>
    </source>
</reference>
<protein>
    <submittedName>
        <fullName evidence="1">Uncharacterized protein</fullName>
    </submittedName>
</protein>
<dbReference type="AlphaFoldDB" id="A0A2B7ZT08"/>
<dbReference type="Proteomes" id="UP000226031">
    <property type="component" value="Unassembled WGS sequence"/>
</dbReference>
<organism evidence="1 2">
    <name type="scientific">[Emmonsia] crescens</name>
    <dbReference type="NCBI Taxonomy" id="73230"/>
    <lineage>
        <taxon>Eukaryota</taxon>
        <taxon>Fungi</taxon>
        <taxon>Dikarya</taxon>
        <taxon>Ascomycota</taxon>
        <taxon>Pezizomycotina</taxon>
        <taxon>Eurotiomycetes</taxon>
        <taxon>Eurotiomycetidae</taxon>
        <taxon>Onygenales</taxon>
        <taxon>Ajellomycetaceae</taxon>
        <taxon>Emergomyces</taxon>
    </lineage>
</organism>
<dbReference type="EMBL" id="PDND01000009">
    <property type="protein sequence ID" value="PGH36323.1"/>
    <property type="molecule type" value="Genomic_DNA"/>
</dbReference>
<evidence type="ECO:0000313" key="2">
    <source>
        <dbReference type="Proteomes" id="UP000226031"/>
    </source>
</evidence>
<name>A0A2B7ZT08_9EURO</name>
<proteinExistence type="predicted"/>
<gene>
    <name evidence="1" type="ORF">GX50_00828</name>
</gene>
<accession>A0A2B7ZT08</accession>
<keyword evidence="2" id="KW-1185">Reference proteome</keyword>
<dbReference type="VEuPathDB" id="FungiDB:EMCG_08985"/>
<sequence>MAETMDSVYYQGAKLLLYLGDDDHAQPITATTIEVLPLHLNKSVVLKVTFDANISGPTRVSTSSSSEVVTPAPSLSKGDVAVVKFYDRRFAHSIREYYKLPRTTTLDLTDEEGEEKSFQKYQILCNHKPGMSLSEREKALGNSLGETVAPTTTTSNLFIEKVHKACLKQCLRERDVYNRSELVQGTDIPILYSLVWLPGNDSGIAHLPVSIPGHVIGNSEDPSFSAMCNKVNFEVSEAIQIGAIPLLRD</sequence>